<dbReference type="InterPro" id="IPR039315">
    <property type="entry name" value="CheW"/>
</dbReference>
<dbReference type="Pfam" id="PF01584">
    <property type="entry name" value="CheW"/>
    <property type="match status" value="1"/>
</dbReference>
<evidence type="ECO:0000313" key="3">
    <source>
        <dbReference type="Proteomes" id="UP000826709"/>
    </source>
</evidence>
<evidence type="ECO:0000313" key="2">
    <source>
        <dbReference type="EMBL" id="QYZ78398.1"/>
    </source>
</evidence>
<accession>A0A8G1A0E5</accession>
<dbReference type="GO" id="GO:0006935">
    <property type="term" value="P:chemotaxis"/>
    <property type="evidence" value="ECO:0007669"/>
    <property type="project" value="InterPro"/>
</dbReference>
<protein>
    <submittedName>
        <fullName evidence="2">Purine-binding chemotaxis protein CheW</fullName>
    </submittedName>
</protein>
<dbReference type="OrthoDB" id="115049at2157"/>
<dbReference type="SMART" id="SM00260">
    <property type="entry name" value="CheW"/>
    <property type="match status" value="1"/>
</dbReference>
<dbReference type="Gene3D" id="2.40.50.180">
    <property type="entry name" value="CheA-289, Domain 4"/>
    <property type="match status" value="1"/>
</dbReference>
<organism evidence="2 3">
    <name type="scientific">Methanofollis formosanus</name>
    <dbReference type="NCBI Taxonomy" id="299308"/>
    <lineage>
        <taxon>Archaea</taxon>
        <taxon>Methanobacteriati</taxon>
        <taxon>Methanobacteriota</taxon>
        <taxon>Stenosarchaea group</taxon>
        <taxon>Methanomicrobia</taxon>
        <taxon>Methanomicrobiales</taxon>
        <taxon>Methanomicrobiaceae</taxon>
        <taxon>Methanofollis</taxon>
    </lineage>
</organism>
<gene>
    <name evidence="2" type="ORF">E2N92_02590</name>
</gene>
<reference evidence="2" key="1">
    <citation type="journal article" date="2005" name="Int. J. Syst. Evol. Microbiol.">
        <title>Methanofollis formosanus sp. nov., isolated from a fish pond.</title>
        <authorList>
            <person name="Wu S.Y."/>
            <person name="Chen S.C."/>
            <person name="Lai M.C."/>
        </authorList>
    </citation>
    <scope>NUCLEOTIDE SEQUENCE</scope>
    <source>
        <strain evidence="2">ML15</strain>
    </source>
</reference>
<name>A0A8G1A0E5_9EURY</name>
<dbReference type="RefSeq" id="WP_220682150.1">
    <property type="nucleotide sequence ID" value="NZ_CP037968.1"/>
</dbReference>
<dbReference type="Gene3D" id="2.30.30.40">
    <property type="entry name" value="SH3 Domains"/>
    <property type="match status" value="1"/>
</dbReference>
<dbReference type="GO" id="GO:0007165">
    <property type="term" value="P:signal transduction"/>
    <property type="evidence" value="ECO:0007669"/>
    <property type="project" value="InterPro"/>
</dbReference>
<keyword evidence="3" id="KW-1185">Reference proteome</keyword>
<dbReference type="EMBL" id="CP037968">
    <property type="protein sequence ID" value="QYZ78398.1"/>
    <property type="molecule type" value="Genomic_DNA"/>
</dbReference>
<dbReference type="GO" id="GO:0005829">
    <property type="term" value="C:cytosol"/>
    <property type="evidence" value="ECO:0007669"/>
    <property type="project" value="TreeGrafter"/>
</dbReference>
<dbReference type="PANTHER" id="PTHR22617:SF23">
    <property type="entry name" value="CHEMOTAXIS PROTEIN CHEW"/>
    <property type="match status" value="1"/>
</dbReference>
<dbReference type="InterPro" id="IPR036061">
    <property type="entry name" value="CheW-like_dom_sf"/>
</dbReference>
<evidence type="ECO:0000259" key="1">
    <source>
        <dbReference type="PROSITE" id="PS50851"/>
    </source>
</evidence>
<sequence length="152" mass="16456">MPETVDVVKFELGGERYALDIYLAREIVEMIPITPVPRASAHIAGLINLRGEVTTVIDLAALLGVPDPETDIPKKIIVLMPEATGGANVGVIVGDVHSVIQVSEKNVEQIEQALGADGFVKGIIKNGDEDAEKGELVIWLDMLRIMKDNARY</sequence>
<dbReference type="InterPro" id="IPR002545">
    <property type="entry name" value="CheW-lke_dom"/>
</dbReference>
<dbReference type="PROSITE" id="PS50851">
    <property type="entry name" value="CHEW"/>
    <property type="match status" value="1"/>
</dbReference>
<dbReference type="PANTHER" id="PTHR22617">
    <property type="entry name" value="CHEMOTAXIS SENSOR HISTIDINE KINASE-RELATED"/>
    <property type="match status" value="1"/>
</dbReference>
<reference evidence="2" key="2">
    <citation type="submission" date="2019-03" db="EMBL/GenBank/DDBJ databases">
        <authorList>
            <person name="Chen S.-C."/>
            <person name="Wu S.-Y."/>
            <person name="Lai M.-C."/>
        </authorList>
    </citation>
    <scope>NUCLEOTIDE SEQUENCE</scope>
    <source>
        <strain evidence="2">ML15</strain>
    </source>
</reference>
<dbReference type="AlphaFoldDB" id="A0A8G1A0E5"/>
<proteinExistence type="predicted"/>
<feature type="domain" description="CheW-like" evidence="1">
    <location>
        <begin position="4"/>
        <end position="151"/>
    </location>
</feature>
<dbReference type="SUPFAM" id="SSF50341">
    <property type="entry name" value="CheW-like"/>
    <property type="match status" value="1"/>
</dbReference>
<dbReference type="KEGG" id="mfk:E2N92_02590"/>
<dbReference type="Proteomes" id="UP000826709">
    <property type="component" value="Chromosome"/>
</dbReference>